<feature type="domain" description="HTH cro/C1-type" evidence="4">
    <location>
        <begin position="11"/>
        <end position="65"/>
    </location>
</feature>
<evidence type="ECO:0000256" key="3">
    <source>
        <dbReference type="ARBA" id="ARBA00023163"/>
    </source>
</evidence>
<keyword evidence="1" id="KW-0805">Transcription regulation</keyword>
<evidence type="ECO:0000259" key="4">
    <source>
        <dbReference type="PROSITE" id="PS50943"/>
    </source>
</evidence>
<reference evidence="5 6" key="1">
    <citation type="submission" date="2019-07" db="EMBL/GenBank/DDBJ databases">
        <authorList>
            <person name="Kim J."/>
        </authorList>
    </citation>
    <scope>NUCLEOTIDE SEQUENCE [LARGE SCALE GENOMIC DNA]</scope>
    <source>
        <strain evidence="5 6">N4</strain>
    </source>
</reference>
<accession>A0A559J0D0</accession>
<name>A0A559J0D0_9BACL</name>
<dbReference type="EMBL" id="VNJK01000001">
    <property type="protein sequence ID" value="TVX93293.1"/>
    <property type="molecule type" value="Genomic_DNA"/>
</dbReference>
<dbReference type="AlphaFoldDB" id="A0A559J0D0"/>
<keyword evidence="3" id="KW-0804">Transcription</keyword>
<dbReference type="OrthoDB" id="5461347at2"/>
<organism evidence="5 6">
    <name type="scientific">Paenibacillus agilis</name>
    <dbReference type="NCBI Taxonomy" id="3020863"/>
    <lineage>
        <taxon>Bacteria</taxon>
        <taxon>Bacillati</taxon>
        <taxon>Bacillota</taxon>
        <taxon>Bacilli</taxon>
        <taxon>Bacillales</taxon>
        <taxon>Paenibacillaceae</taxon>
        <taxon>Paenibacillus</taxon>
    </lineage>
</organism>
<evidence type="ECO:0000256" key="2">
    <source>
        <dbReference type="ARBA" id="ARBA00023125"/>
    </source>
</evidence>
<gene>
    <name evidence="5" type="ORF">FPZ44_09620</name>
</gene>
<keyword evidence="6" id="KW-1185">Reference proteome</keyword>
<sequence length="235" mass="26790">MDIKKDFGRRIKELRARAGISQEVLAYRAELDRGYISSVESGHRNISLVNIEKIAIALNVPVMYLFSNERFSIDTAYQKDEFNPPFNQRFKYHLDTETRVLSFQVKGLFSGYEDVEHVASAILSVCSEFQKGELSIFVDHRFMTTSDGMPAVYSPEVAEHAVKFQQDVLNYSNKAVVLCNSEYMVHQLNYVTEASGISSCQLYDKDQVMVDKAYEYLGINGNELIKYHRDCGGCT</sequence>
<dbReference type="Gene3D" id="1.10.260.40">
    <property type="entry name" value="lambda repressor-like DNA-binding domains"/>
    <property type="match status" value="1"/>
</dbReference>
<evidence type="ECO:0000313" key="5">
    <source>
        <dbReference type="EMBL" id="TVX93293.1"/>
    </source>
</evidence>
<dbReference type="GO" id="GO:0003677">
    <property type="term" value="F:DNA binding"/>
    <property type="evidence" value="ECO:0007669"/>
    <property type="project" value="UniProtKB-KW"/>
</dbReference>
<dbReference type="GO" id="GO:0005829">
    <property type="term" value="C:cytosol"/>
    <property type="evidence" value="ECO:0007669"/>
    <property type="project" value="TreeGrafter"/>
</dbReference>
<dbReference type="RefSeq" id="WP_144989636.1">
    <property type="nucleotide sequence ID" value="NZ_VNJK01000001.1"/>
</dbReference>
<evidence type="ECO:0000256" key="1">
    <source>
        <dbReference type="ARBA" id="ARBA00023015"/>
    </source>
</evidence>
<dbReference type="CDD" id="cd00093">
    <property type="entry name" value="HTH_XRE"/>
    <property type="match status" value="1"/>
</dbReference>
<dbReference type="Pfam" id="PF01381">
    <property type="entry name" value="HTH_3"/>
    <property type="match status" value="1"/>
</dbReference>
<dbReference type="InterPro" id="IPR050807">
    <property type="entry name" value="TransReg_Diox_bact_type"/>
</dbReference>
<protein>
    <submittedName>
        <fullName evidence="5">Helix-turn-helix transcriptional regulator</fullName>
    </submittedName>
</protein>
<dbReference type="InterPro" id="IPR001387">
    <property type="entry name" value="Cro/C1-type_HTH"/>
</dbReference>
<dbReference type="GO" id="GO:0003700">
    <property type="term" value="F:DNA-binding transcription factor activity"/>
    <property type="evidence" value="ECO:0007669"/>
    <property type="project" value="TreeGrafter"/>
</dbReference>
<dbReference type="Proteomes" id="UP000318102">
    <property type="component" value="Unassembled WGS sequence"/>
</dbReference>
<dbReference type="InterPro" id="IPR010982">
    <property type="entry name" value="Lambda_DNA-bd_dom_sf"/>
</dbReference>
<evidence type="ECO:0000313" key="6">
    <source>
        <dbReference type="Proteomes" id="UP000318102"/>
    </source>
</evidence>
<dbReference type="PANTHER" id="PTHR46797">
    <property type="entry name" value="HTH-TYPE TRANSCRIPTIONAL REGULATOR"/>
    <property type="match status" value="1"/>
</dbReference>
<dbReference type="PANTHER" id="PTHR46797:SF23">
    <property type="entry name" value="HTH-TYPE TRANSCRIPTIONAL REGULATOR SUTR"/>
    <property type="match status" value="1"/>
</dbReference>
<proteinExistence type="predicted"/>
<comment type="caution">
    <text evidence="5">The sequence shown here is derived from an EMBL/GenBank/DDBJ whole genome shotgun (WGS) entry which is preliminary data.</text>
</comment>
<dbReference type="SMART" id="SM00530">
    <property type="entry name" value="HTH_XRE"/>
    <property type="match status" value="1"/>
</dbReference>
<dbReference type="PROSITE" id="PS50943">
    <property type="entry name" value="HTH_CROC1"/>
    <property type="match status" value="1"/>
</dbReference>
<dbReference type="SUPFAM" id="SSF47413">
    <property type="entry name" value="lambda repressor-like DNA-binding domains"/>
    <property type="match status" value="1"/>
</dbReference>
<keyword evidence="2" id="KW-0238">DNA-binding</keyword>